<dbReference type="KEGG" id="aplc:110976408"/>
<dbReference type="PRINTS" id="PR00480">
    <property type="entry name" value="ASTACIN"/>
</dbReference>
<dbReference type="InterPro" id="IPR000859">
    <property type="entry name" value="CUB_dom"/>
</dbReference>
<evidence type="ECO:0000256" key="7">
    <source>
        <dbReference type="PROSITE-ProRule" id="PRU00059"/>
    </source>
</evidence>
<feature type="domain" description="CUB" evidence="12">
    <location>
        <begin position="322"/>
        <end position="442"/>
    </location>
</feature>
<dbReference type="PROSITE" id="PS01186">
    <property type="entry name" value="EGF_2"/>
    <property type="match status" value="1"/>
</dbReference>
<sequence length="442" mass="49866">MRLILLAMLLGCALAASTNRVRRNKFEKGNRLRPTPKATLDRDGEDFNRPRVKRKSQFEKGNRPTPTPTMPLDLVDGEDNRSGRDRRAPPATWPNNKVCYEFASGFNDDNMKKNLRNAMNEFERVSCMKFIEAGTSDASCTSQSSPLLTVQNTAAGCWAHVGCHSSTNTVNVPTKCDLYDEIGVLIHELFHALGRYHEHTRPDRDHFVTVQWDNVLDGQAHNFEKHTSDDFITFGIPYDYESIMHYGRSFFAKDKSQPTLTLIDTKYNDKVGKQKQLSPSDVLYVNKLYECYEGEPEPCKNGGERMASSDCYCIFPFMGTDCGDVDPGVTVTENDGSGPISLVSLNYPDHYPLNTVTQNLLMCTDTSKKVQIVVEDFDVEGYGCYYDKFRYTLKAGDVNPETKCEDDLKGSTVKADGNSIFITLVSDDMYTFKGYKMEFTCV</sequence>
<dbReference type="SUPFAM" id="SSF55486">
    <property type="entry name" value="Metalloproteases ('zincins'), catalytic domain"/>
    <property type="match status" value="1"/>
</dbReference>
<dbReference type="OrthoDB" id="291007at2759"/>
<evidence type="ECO:0000256" key="6">
    <source>
        <dbReference type="ARBA" id="ARBA00023157"/>
    </source>
</evidence>
<organism evidence="14 15">
    <name type="scientific">Acanthaster planci</name>
    <name type="common">Crown-of-thorns starfish</name>
    <dbReference type="NCBI Taxonomy" id="133434"/>
    <lineage>
        <taxon>Eukaryota</taxon>
        <taxon>Metazoa</taxon>
        <taxon>Echinodermata</taxon>
        <taxon>Eleutherozoa</taxon>
        <taxon>Asterozoa</taxon>
        <taxon>Asteroidea</taxon>
        <taxon>Valvatacea</taxon>
        <taxon>Valvatida</taxon>
        <taxon>Acanthasteridae</taxon>
        <taxon>Acanthaster</taxon>
    </lineage>
</organism>
<comment type="cofactor">
    <cofactor evidence="8 9">
        <name>Zn(2+)</name>
        <dbReference type="ChEBI" id="CHEBI:29105"/>
    </cofactor>
    <text evidence="8 9">Binds 1 zinc ion per subunit.</text>
</comment>
<dbReference type="InterPro" id="IPR035914">
    <property type="entry name" value="Sperma_CUB_dom_sf"/>
</dbReference>
<dbReference type="Pfam" id="PF00431">
    <property type="entry name" value="CUB"/>
    <property type="match status" value="1"/>
</dbReference>
<dbReference type="InterPro" id="IPR000742">
    <property type="entry name" value="EGF"/>
</dbReference>
<feature type="chain" id="PRO_5034237527" description="Metalloendopeptidase" evidence="11">
    <location>
        <begin position="16"/>
        <end position="442"/>
    </location>
</feature>
<dbReference type="SMART" id="SM00235">
    <property type="entry name" value="ZnMc"/>
    <property type="match status" value="1"/>
</dbReference>
<keyword evidence="2 8" id="KW-0479">Metal-binding</keyword>
<dbReference type="PROSITE" id="PS01180">
    <property type="entry name" value="CUB"/>
    <property type="match status" value="1"/>
</dbReference>
<dbReference type="CDD" id="cd04280">
    <property type="entry name" value="ZnMc_astacin_like"/>
    <property type="match status" value="1"/>
</dbReference>
<comment type="caution">
    <text evidence="7">Lacks conserved residue(s) required for the propagation of feature annotation.</text>
</comment>
<dbReference type="InterPro" id="IPR034035">
    <property type="entry name" value="Astacin-like_dom"/>
</dbReference>
<dbReference type="GO" id="GO:0008270">
    <property type="term" value="F:zinc ion binding"/>
    <property type="evidence" value="ECO:0007669"/>
    <property type="project" value="UniProtKB-UniRule"/>
</dbReference>
<dbReference type="SUPFAM" id="SSF49854">
    <property type="entry name" value="Spermadhesin, CUB domain"/>
    <property type="match status" value="1"/>
</dbReference>
<gene>
    <name evidence="15" type="primary">LOC110976408</name>
</gene>
<feature type="binding site" evidence="8">
    <location>
        <position position="197"/>
    </location>
    <ligand>
        <name>Zn(2+)</name>
        <dbReference type="ChEBI" id="CHEBI:29105"/>
        <note>catalytic</note>
    </ligand>
</feature>
<evidence type="ECO:0000259" key="12">
    <source>
        <dbReference type="PROSITE" id="PS01180"/>
    </source>
</evidence>
<dbReference type="EC" id="3.4.24.-" evidence="9"/>
<evidence type="ECO:0000256" key="11">
    <source>
        <dbReference type="SAM" id="SignalP"/>
    </source>
</evidence>
<feature type="region of interest" description="Disordered" evidence="10">
    <location>
        <begin position="25"/>
        <end position="91"/>
    </location>
</feature>
<evidence type="ECO:0000256" key="10">
    <source>
        <dbReference type="SAM" id="MobiDB-lite"/>
    </source>
</evidence>
<dbReference type="PROSITE" id="PS51864">
    <property type="entry name" value="ASTACIN"/>
    <property type="match status" value="1"/>
</dbReference>
<keyword evidence="14" id="KW-1185">Reference proteome</keyword>
<dbReference type="GO" id="GO:0006508">
    <property type="term" value="P:proteolysis"/>
    <property type="evidence" value="ECO:0007669"/>
    <property type="project" value="UniProtKB-KW"/>
</dbReference>
<feature type="active site" evidence="8">
    <location>
        <position position="188"/>
    </location>
</feature>
<keyword evidence="6" id="KW-1015">Disulfide bond</keyword>
<dbReference type="GeneID" id="110976408"/>
<accession>A0A8B7XZ77</accession>
<dbReference type="Gene3D" id="2.60.120.290">
    <property type="entry name" value="Spermadhesin, CUB domain"/>
    <property type="match status" value="1"/>
</dbReference>
<evidence type="ECO:0000256" key="2">
    <source>
        <dbReference type="ARBA" id="ARBA00022723"/>
    </source>
</evidence>
<evidence type="ECO:0000313" key="15">
    <source>
        <dbReference type="RefSeq" id="XP_022085335.1"/>
    </source>
</evidence>
<feature type="compositionally biased region" description="Basic and acidic residues" evidence="10">
    <location>
        <begin position="78"/>
        <end position="88"/>
    </location>
</feature>
<evidence type="ECO:0000256" key="9">
    <source>
        <dbReference type="RuleBase" id="RU361183"/>
    </source>
</evidence>
<dbReference type="PANTHER" id="PTHR10127">
    <property type="entry name" value="DISCOIDIN, CUB, EGF, LAMININ , AND ZINC METALLOPROTEASE DOMAIN CONTAINING"/>
    <property type="match status" value="1"/>
</dbReference>
<dbReference type="InterPro" id="IPR024079">
    <property type="entry name" value="MetalloPept_cat_dom_sf"/>
</dbReference>
<evidence type="ECO:0000256" key="3">
    <source>
        <dbReference type="ARBA" id="ARBA00022801"/>
    </source>
</evidence>
<feature type="signal peptide" evidence="11">
    <location>
        <begin position="1"/>
        <end position="15"/>
    </location>
</feature>
<protein>
    <recommendedName>
        <fullName evidence="9">Metalloendopeptidase</fullName>
        <ecNumber evidence="9">3.4.24.-</ecNumber>
    </recommendedName>
</protein>
<feature type="compositionally biased region" description="Basic and acidic residues" evidence="10">
    <location>
        <begin position="39"/>
        <end position="49"/>
    </location>
</feature>
<proteinExistence type="predicted"/>
<keyword evidence="11" id="KW-0732">Signal</keyword>
<dbReference type="GO" id="GO:0004222">
    <property type="term" value="F:metalloendopeptidase activity"/>
    <property type="evidence" value="ECO:0007669"/>
    <property type="project" value="UniProtKB-UniRule"/>
</dbReference>
<dbReference type="InterPro" id="IPR001506">
    <property type="entry name" value="Peptidase_M12A"/>
</dbReference>
<reference evidence="15" key="1">
    <citation type="submission" date="2025-08" db="UniProtKB">
        <authorList>
            <consortium name="RefSeq"/>
        </authorList>
    </citation>
    <scope>IDENTIFICATION</scope>
</reference>
<keyword evidence="4 8" id="KW-0862">Zinc</keyword>
<dbReference type="AlphaFoldDB" id="A0A8B7XZ77"/>
<keyword evidence="3 8" id="KW-0378">Hydrolase</keyword>
<evidence type="ECO:0000256" key="1">
    <source>
        <dbReference type="ARBA" id="ARBA00022670"/>
    </source>
</evidence>
<dbReference type="Gene3D" id="3.40.390.10">
    <property type="entry name" value="Collagenase (Catalytic Domain)"/>
    <property type="match status" value="1"/>
</dbReference>
<evidence type="ECO:0000256" key="4">
    <source>
        <dbReference type="ARBA" id="ARBA00022833"/>
    </source>
</evidence>
<dbReference type="RefSeq" id="XP_022085335.1">
    <property type="nucleotide sequence ID" value="XM_022229643.1"/>
</dbReference>
<evidence type="ECO:0000256" key="8">
    <source>
        <dbReference type="PROSITE-ProRule" id="PRU01211"/>
    </source>
</evidence>
<evidence type="ECO:0000313" key="14">
    <source>
        <dbReference type="Proteomes" id="UP000694845"/>
    </source>
</evidence>
<dbReference type="PANTHER" id="PTHR10127:SF780">
    <property type="entry name" value="METALLOENDOPEPTIDASE"/>
    <property type="match status" value="1"/>
</dbReference>
<feature type="binding site" evidence="8">
    <location>
        <position position="187"/>
    </location>
    <ligand>
        <name>Zn(2+)</name>
        <dbReference type="ChEBI" id="CHEBI:29105"/>
        <note>catalytic</note>
    </ligand>
</feature>
<keyword evidence="5 8" id="KW-0482">Metalloprotease</keyword>
<keyword evidence="1 8" id="KW-0645">Protease</keyword>
<dbReference type="Pfam" id="PF01400">
    <property type="entry name" value="Astacin"/>
    <property type="match status" value="1"/>
</dbReference>
<evidence type="ECO:0000256" key="5">
    <source>
        <dbReference type="ARBA" id="ARBA00023049"/>
    </source>
</evidence>
<name>A0A8B7XZ77_ACAPL</name>
<evidence type="ECO:0000259" key="13">
    <source>
        <dbReference type="PROSITE" id="PS51864"/>
    </source>
</evidence>
<dbReference type="InterPro" id="IPR006026">
    <property type="entry name" value="Peptidase_Metallo"/>
</dbReference>
<feature type="domain" description="Peptidase M12A" evidence="13">
    <location>
        <begin position="81"/>
        <end position="292"/>
    </location>
</feature>
<dbReference type="Proteomes" id="UP000694845">
    <property type="component" value="Unplaced"/>
</dbReference>
<feature type="binding site" evidence="8">
    <location>
        <position position="191"/>
    </location>
    <ligand>
        <name>Zn(2+)</name>
        <dbReference type="ChEBI" id="CHEBI:29105"/>
        <note>catalytic</note>
    </ligand>
</feature>